<dbReference type="GO" id="GO:0047499">
    <property type="term" value="F:calcium-independent phospholipase A2 activity"/>
    <property type="evidence" value="ECO:0007669"/>
    <property type="project" value="InterPro"/>
</dbReference>
<dbReference type="GO" id="GO:0016042">
    <property type="term" value="P:lipid catabolic process"/>
    <property type="evidence" value="ECO:0007669"/>
    <property type="project" value="UniProtKB-UniRule"/>
</dbReference>
<feature type="repeat" description="ANK" evidence="6">
    <location>
        <begin position="353"/>
        <end position="385"/>
    </location>
</feature>
<feature type="short sequence motif" description="GXGXXG" evidence="7">
    <location>
        <begin position="523"/>
        <end position="528"/>
    </location>
</feature>
<dbReference type="InterPro" id="IPR002110">
    <property type="entry name" value="Ankyrin_rpt"/>
</dbReference>
<dbReference type="SUPFAM" id="SSF52151">
    <property type="entry name" value="FabD/lysophospholipase-like"/>
    <property type="match status" value="1"/>
</dbReference>
<keyword evidence="2" id="KW-0677">Repeat</keyword>
<evidence type="ECO:0000256" key="2">
    <source>
        <dbReference type="ARBA" id="ARBA00022737"/>
    </source>
</evidence>
<feature type="domain" description="PNPLA" evidence="9">
    <location>
        <begin position="519"/>
        <end position="696"/>
    </location>
</feature>
<evidence type="ECO:0000256" key="7">
    <source>
        <dbReference type="PROSITE-ProRule" id="PRU01161"/>
    </source>
</evidence>
<evidence type="ECO:0000259" key="9">
    <source>
        <dbReference type="PROSITE" id="PS51635"/>
    </source>
</evidence>
<dbReference type="EC" id="3.1.1.4" evidence="1"/>
<dbReference type="Pfam" id="PF12796">
    <property type="entry name" value="Ank_2"/>
    <property type="match status" value="1"/>
</dbReference>
<sequence length="833" mass="92887">MPYKVKSYGVFSPHYAKLCGDFGRGLKVIHRRVITEREVDLSEDLPDSLDGLPAEPQGPDPVIESSYESCTTFLLLAWKQTKSSNSARRYYVLLEFQNNDLASEGDVLIYKVYSSKHKQGAEQALQEVKSSLEPLSMIPLSEELIKNVLLPQPMNTLQLQELLSEYITKKVPKNPKDWRNLLDSNKELLNQHAMDPDAVSVLDSPLNGHQLIVGDSVTGTTVVHLAVKQGHKYLRETLEALQSQLPRQACTDLINRSNKDGFSTIVKPRRRSVAVLVSVKSFSIEEQQDGKESEAEVEDTTETVIKTRKSSKVYSFELGAVTPLMLAARQNSVRCVHYLLIAGANPNCQDSNKGMSALHIGAILCSVSIVKLLLCFEADLTLTDADGRTPLDIVSNRQGKEAKDCMEAMQRVQELRAMLPSTGLFVVTIGDVEEHVETPNESSEALDAISGNKLPDDNIVLSATVHLEPQDSSSTNENTGKDQKGSKEFVPDSENDAESEEEEVKSKPRTSKDDFVTLLSFDGGGTRGSLSAFMLYQIEQKMRQISGDHDLQISQYFNWYAGTSIGSFLALGMSHRNFTTSSLMAAIVNYRDEIFAGRRIYSSAPIVEYGQRILGEADIKSISDPRVLITTVKADRDPPSLYFITNYREKAQENKRDWKVWEAARASTAAPLYFHAFEDTYVDGSILAIVPTIHAMTDIQTYDKDRRLKLVLSLGTGEIKTDTQLSYLKVPKPPNFFATMKSNYDGVIALIMAAVTSTDPTINNCRAWCEMGSIDFHRLSPSLSTSIRIDAKSDPEFVIMFYETYIYCLENGAEIERVAKSLLELGPRYHQQQ</sequence>
<accession>A0A1X7UME2</accession>
<dbReference type="Gene3D" id="3.40.1090.10">
    <property type="entry name" value="Cytosolic phospholipase A2 catalytic domain"/>
    <property type="match status" value="1"/>
</dbReference>
<comment type="catalytic activity">
    <reaction evidence="5">
        <text>a 1,2-diacyl-sn-glycero-3-phosphocholine + H2O = a 1-acyl-sn-glycero-3-phosphocholine + a fatty acid + H(+)</text>
        <dbReference type="Rhea" id="RHEA:15801"/>
        <dbReference type="ChEBI" id="CHEBI:15377"/>
        <dbReference type="ChEBI" id="CHEBI:15378"/>
        <dbReference type="ChEBI" id="CHEBI:28868"/>
        <dbReference type="ChEBI" id="CHEBI:57643"/>
        <dbReference type="ChEBI" id="CHEBI:58168"/>
        <dbReference type="EC" id="3.1.1.4"/>
    </reaction>
    <physiologicalReaction direction="left-to-right" evidence="5">
        <dbReference type="Rhea" id="RHEA:15802"/>
    </physiologicalReaction>
</comment>
<dbReference type="OMA" id="WRSAHIA"/>
<dbReference type="InterPro" id="IPR047148">
    <property type="entry name" value="PLPL9"/>
</dbReference>
<keyword evidence="4 7" id="KW-0443">Lipid metabolism</keyword>
<dbReference type="InParanoid" id="A0A1X7UME2"/>
<feature type="active site" description="Nucleophile" evidence="7">
    <location>
        <position position="564"/>
    </location>
</feature>
<feature type="compositionally biased region" description="Acidic residues" evidence="8">
    <location>
        <begin position="491"/>
        <end position="503"/>
    </location>
</feature>
<dbReference type="GO" id="GO:0052816">
    <property type="term" value="F:long-chain fatty acyl-CoA hydrolase activity"/>
    <property type="evidence" value="ECO:0007669"/>
    <property type="project" value="TreeGrafter"/>
</dbReference>
<dbReference type="PANTHER" id="PTHR24139">
    <property type="entry name" value="CALCIUM-INDEPENDENT PHOSPHOLIPASE A2"/>
    <property type="match status" value="1"/>
</dbReference>
<evidence type="ECO:0000256" key="1">
    <source>
        <dbReference type="ARBA" id="ARBA00013278"/>
    </source>
</evidence>
<keyword evidence="7" id="KW-0378">Hydrolase</keyword>
<evidence type="ECO:0000256" key="6">
    <source>
        <dbReference type="PROSITE-ProRule" id="PRU00023"/>
    </source>
</evidence>
<proteinExistence type="predicted"/>
<reference evidence="11" key="1">
    <citation type="journal article" date="2010" name="Nature">
        <title>The Amphimedon queenslandica genome and the evolution of animal complexity.</title>
        <authorList>
            <person name="Srivastava M."/>
            <person name="Simakov O."/>
            <person name="Chapman J."/>
            <person name="Fahey B."/>
            <person name="Gauthier M.E."/>
            <person name="Mitros T."/>
            <person name="Richards G.S."/>
            <person name="Conaco C."/>
            <person name="Dacre M."/>
            <person name="Hellsten U."/>
            <person name="Larroux C."/>
            <person name="Putnam N.H."/>
            <person name="Stanke M."/>
            <person name="Adamska M."/>
            <person name="Darling A."/>
            <person name="Degnan S.M."/>
            <person name="Oakley T.H."/>
            <person name="Plachetzki D.C."/>
            <person name="Zhai Y."/>
            <person name="Adamski M."/>
            <person name="Calcino A."/>
            <person name="Cummins S.F."/>
            <person name="Goodstein D.M."/>
            <person name="Harris C."/>
            <person name="Jackson D.J."/>
            <person name="Leys S.P."/>
            <person name="Shu S."/>
            <person name="Woodcroft B.J."/>
            <person name="Vervoort M."/>
            <person name="Kosik K.S."/>
            <person name="Manning G."/>
            <person name="Degnan B.M."/>
            <person name="Rokhsar D.S."/>
        </authorList>
    </citation>
    <scope>NUCLEOTIDE SEQUENCE [LARGE SCALE GENOMIC DNA]</scope>
</reference>
<evidence type="ECO:0000256" key="8">
    <source>
        <dbReference type="SAM" id="MobiDB-lite"/>
    </source>
</evidence>
<evidence type="ECO:0000256" key="4">
    <source>
        <dbReference type="ARBA" id="ARBA00023098"/>
    </source>
</evidence>
<keyword evidence="3 6" id="KW-0040">ANK repeat</keyword>
<dbReference type="InterPro" id="IPR002641">
    <property type="entry name" value="PNPLA_dom"/>
</dbReference>
<feature type="repeat" description="ANK" evidence="6">
    <location>
        <begin position="319"/>
        <end position="351"/>
    </location>
</feature>
<keyword evidence="7" id="KW-0442">Lipid degradation</keyword>
<name>A0A1X7UME2_AMPQE</name>
<feature type="short sequence motif" description="GXSXG" evidence="7">
    <location>
        <begin position="562"/>
        <end position="566"/>
    </location>
</feature>
<dbReference type="Gene3D" id="1.25.40.20">
    <property type="entry name" value="Ankyrin repeat-containing domain"/>
    <property type="match status" value="1"/>
</dbReference>
<dbReference type="SMART" id="SM00248">
    <property type="entry name" value="ANK"/>
    <property type="match status" value="2"/>
</dbReference>
<evidence type="ECO:0000313" key="11">
    <source>
        <dbReference type="Proteomes" id="UP000007879"/>
    </source>
</evidence>
<evidence type="ECO:0000256" key="5">
    <source>
        <dbReference type="ARBA" id="ARBA00023422"/>
    </source>
</evidence>
<dbReference type="SUPFAM" id="SSF48403">
    <property type="entry name" value="Ankyrin repeat"/>
    <property type="match status" value="1"/>
</dbReference>
<protein>
    <recommendedName>
        <fullName evidence="1">phospholipase A2</fullName>
        <ecNumber evidence="1">3.1.1.4</ecNumber>
    </recommendedName>
</protein>
<feature type="active site" description="Proton acceptor" evidence="7">
    <location>
        <position position="683"/>
    </location>
</feature>
<dbReference type="AlphaFoldDB" id="A0A1X7UME2"/>
<dbReference type="OrthoDB" id="10021675at2759"/>
<comment type="caution">
    <text evidence="7">Lacks conserved residue(s) required for the propagation of feature annotation.</text>
</comment>
<dbReference type="Pfam" id="PF01734">
    <property type="entry name" value="Patatin"/>
    <property type="match status" value="1"/>
</dbReference>
<dbReference type="EnsemblMetazoa" id="XM_011406390.2">
    <property type="protein sequence ID" value="XP_011404692.1"/>
    <property type="gene ID" value="LOC105313183"/>
</dbReference>
<dbReference type="GO" id="GO:2000304">
    <property type="term" value="P:positive regulation of ceramide biosynthetic process"/>
    <property type="evidence" value="ECO:0007669"/>
    <property type="project" value="TreeGrafter"/>
</dbReference>
<dbReference type="PROSITE" id="PS50088">
    <property type="entry name" value="ANK_REPEAT"/>
    <property type="match status" value="2"/>
</dbReference>
<dbReference type="Proteomes" id="UP000007879">
    <property type="component" value="Unassembled WGS sequence"/>
</dbReference>
<evidence type="ECO:0000313" key="10">
    <source>
        <dbReference type="EnsemblMetazoa" id="Aqu2.1.28674_001"/>
    </source>
</evidence>
<dbReference type="PROSITE" id="PS51635">
    <property type="entry name" value="PNPLA"/>
    <property type="match status" value="1"/>
</dbReference>
<dbReference type="PROSITE" id="PS50297">
    <property type="entry name" value="ANK_REP_REGION"/>
    <property type="match status" value="1"/>
</dbReference>
<keyword evidence="11" id="KW-1185">Reference proteome</keyword>
<dbReference type="InterPro" id="IPR036770">
    <property type="entry name" value="Ankyrin_rpt-contain_sf"/>
</dbReference>
<dbReference type="GO" id="GO:0005739">
    <property type="term" value="C:mitochondrion"/>
    <property type="evidence" value="ECO:0007669"/>
    <property type="project" value="TreeGrafter"/>
</dbReference>
<feature type="region of interest" description="Disordered" evidence="8">
    <location>
        <begin position="466"/>
        <end position="509"/>
    </location>
</feature>
<evidence type="ECO:0000256" key="3">
    <source>
        <dbReference type="ARBA" id="ARBA00023043"/>
    </source>
</evidence>
<reference evidence="10" key="2">
    <citation type="submission" date="2017-05" db="UniProtKB">
        <authorList>
            <consortium name="EnsemblMetazoa"/>
        </authorList>
    </citation>
    <scope>IDENTIFICATION</scope>
</reference>
<dbReference type="EnsemblMetazoa" id="Aqu2.1.28674_001">
    <property type="protein sequence ID" value="Aqu2.1.28674_001"/>
    <property type="gene ID" value="Aqu2.1.28674"/>
</dbReference>
<organism evidence="10">
    <name type="scientific">Amphimedon queenslandica</name>
    <name type="common">Sponge</name>
    <dbReference type="NCBI Taxonomy" id="400682"/>
    <lineage>
        <taxon>Eukaryota</taxon>
        <taxon>Metazoa</taxon>
        <taxon>Porifera</taxon>
        <taxon>Demospongiae</taxon>
        <taxon>Heteroscleromorpha</taxon>
        <taxon>Haplosclerida</taxon>
        <taxon>Niphatidae</taxon>
        <taxon>Amphimedon</taxon>
    </lineage>
</organism>
<dbReference type="InterPro" id="IPR016035">
    <property type="entry name" value="Acyl_Trfase/lysoPLipase"/>
</dbReference>
<dbReference type="KEGG" id="aqu:105313183"/>
<dbReference type="PANTHER" id="PTHR24139:SF35">
    <property type="entry name" value="PNPLA DOMAIN-CONTAINING PROTEIN"/>
    <property type="match status" value="1"/>
</dbReference>
<dbReference type="eggNOG" id="KOG0513">
    <property type="taxonomic scope" value="Eukaryota"/>
</dbReference>
<feature type="compositionally biased region" description="Basic and acidic residues" evidence="8">
    <location>
        <begin position="479"/>
        <end position="490"/>
    </location>
</feature>
<gene>
    <name evidence="10" type="primary">105313183</name>
</gene>